<accession>A0ABN7WGD7</accession>
<name>A0ABN7WGD7_GIGMA</name>
<dbReference type="Proteomes" id="UP000789901">
    <property type="component" value="Unassembled WGS sequence"/>
</dbReference>
<sequence length="146" mass="16812">MDSDCLNELKNFFKCKNSGTLPLQQYHGITQDPKTKNYIIVVKFAQNRDLNCFLNKANALSWLRKLELIETIFSGLEMMHKRFQAPVAQISNLIFRTEKGEIKFPENIDVRASTTEINEQAIYSSKLLNPIISEALNIRSIKLSFN</sequence>
<reference evidence="1 2" key="1">
    <citation type="submission" date="2021-06" db="EMBL/GenBank/DDBJ databases">
        <authorList>
            <person name="Kallberg Y."/>
            <person name="Tangrot J."/>
            <person name="Rosling A."/>
        </authorList>
    </citation>
    <scope>NUCLEOTIDE SEQUENCE [LARGE SCALE GENOMIC DNA]</scope>
    <source>
        <strain evidence="1 2">120-4 pot B 10/14</strain>
    </source>
</reference>
<dbReference type="InterPro" id="IPR011009">
    <property type="entry name" value="Kinase-like_dom_sf"/>
</dbReference>
<evidence type="ECO:0000313" key="1">
    <source>
        <dbReference type="EMBL" id="CAG8830965.1"/>
    </source>
</evidence>
<dbReference type="SUPFAM" id="SSF56112">
    <property type="entry name" value="Protein kinase-like (PK-like)"/>
    <property type="match status" value="1"/>
</dbReference>
<comment type="caution">
    <text evidence="1">The sequence shown here is derived from an EMBL/GenBank/DDBJ whole genome shotgun (WGS) entry which is preliminary data.</text>
</comment>
<dbReference type="Gene3D" id="1.10.510.10">
    <property type="entry name" value="Transferase(Phosphotransferase) domain 1"/>
    <property type="match status" value="1"/>
</dbReference>
<organism evidence="1 2">
    <name type="scientific">Gigaspora margarita</name>
    <dbReference type="NCBI Taxonomy" id="4874"/>
    <lineage>
        <taxon>Eukaryota</taxon>
        <taxon>Fungi</taxon>
        <taxon>Fungi incertae sedis</taxon>
        <taxon>Mucoromycota</taxon>
        <taxon>Glomeromycotina</taxon>
        <taxon>Glomeromycetes</taxon>
        <taxon>Diversisporales</taxon>
        <taxon>Gigasporaceae</taxon>
        <taxon>Gigaspora</taxon>
    </lineage>
</organism>
<keyword evidence="2" id="KW-1185">Reference proteome</keyword>
<protein>
    <submittedName>
        <fullName evidence="1">5493_t:CDS:1</fullName>
    </submittedName>
</protein>
<proteinExistence type="predicted"/>
<evidence type="ECO:0000313" key="2">
    <source>
        <dbReference type="Proteomes" id="UP000789901"/>
    </source>
</evidence>
<dbReference type="EMBL" id="CAJVQB010043153">
    <property type="protein sequence ID" value="CAG8830965.1"/>
    <property type="molecule type" value="Genomic_DNA"/>
</dbReference>
<feature type="non-terminal residue" evidence="1">
    <location>
        <position position="146"/>
    </location>
</feature>
<gene>
    <name evidence="1" type="ORF">GMARGA_LOCUS30506</name>
</gene>